<dbReference type="Pfam" id="PF00933">
    <property type="entry name" value="Glyco_hydro_3"/>
    <property type="match status" value="1"/>
</dbReference>
<protein>
    <submittedName>
        <fullName evidence="6">Beta-hexosaminidase</fullName>
    </submittedName>
</protein>
<dbReference type="GO" id="GO:0004553">
    <property type="term" value="F:hydrolase activity, hydrolyzing O-glycosyl compounds"/>
    <property type="evidence" value="ECO:0007669"/>
    <property type="project" value="InterPro"/>
</dbReference>
<evidence type="ECO:0000313" key="6">
    <source>
        <dbReference type="EMBL" id="SUE33603.1"/>
    </source>
</evidence>
<dbReference type="PANTHER" id="PTHR30480:SF16">
    <property type="entry name" value="GLYCOSIDE HYDROLASE FAMILY 3 DOMAIN PROTEIN"/>
    <property type="match status" value="1"/>
</dbReference>
<sequence>MRKLFALIAFIGLGSLPCGALRAQTAADDSLLRRQVGQMIVAGFRGYEAAGEIARDIQERGIGGVIYFDRDVPSGTNRRNIRSPQQLQKLSADLQTLARRSGHPPLFVAIDQEGGRVDRLKAAYGFPPSVSAAYLGRLNDPDTTRKWASLAAATCRRAGINVDFAPCIDVDVDPACPVIGALGRSFSGDTAIVAAQARIWIDALHGEGIFGSLKHFPGHGSSRTDSHIGLPDITRTWQRERELAPYRTLFAEGYADFVMVGHLLHRGVDADYPASLSRRWIEGVLRDELGYRGAVVTDDLNMGAIVDRYSLEKALELAINAGADMVIVGNNGKTYEPGLTARTIDLICALVRRGRIPRERIEEACTRIAELKARLEQRRPACPEVI</sequence>
<keyword evidence="7" id="KW-1185">Reference proteome</keyword>
<dbReference type="InterPro" id="IPR036962">
    <property type="entry name" value="Glyco_hydro_3_N_sf"/>
</dbReference>
<reference evidence="6 7" key="1">
    <citation type="submission" date="2018-06" db="EMBL/GenBank/DDBJ databases">
        <authorList>
            <consortium name="Pathogen Informatics"/>
            <person name="Doyle S."/>
        </authorList>
    </citation>
    <scope>NUCLEOTIDE SEQUENCE [LARGE SCALE GENOMIC DNA]</scope>
    <source>
        <strain evidence="6 7">NCTC11190</strain>
    </source>
</reference>
<dbReference type="InterPro" id="IPR017853">
    <property type="entry name" value="GH"/>
</dbReference>
<dbReference type="AlphaFoldDB" id="A0A379MQ14"/>
<dbReference type="InterPro" id="IPR001764">
    <property type="entry name" value="Glyco_hydro_3_N"/>
</dbReference>
<accession>A0A379MQ14</accession>
<dbReference type="RefSeq" id="WP_027290419.1">
    <property type="nucleotide sequence ID" value="NZ_UGVL01000001.1"/>
</dbReference>
<proteinExistence type="inferred from homology"/>
<keyword evidence="2" id="KW-0378">Hydrolase</keyword>
<evidence type="ECO:0000256" key="3">
    <source>
        <dbReference type="ARBA" id="ARBA00023295"/>
    </source>
</evidence>
<organism evidence="6 7">
    <name type="scientific">Rikenella microfusus</name>
    <dbReference type="NCBI Taxonomy" id="28139"/>
    <lineage>
        <taxon>Bacteria</taxon>
        <taxon>Pseudomonadati</taxon>
        <taxon>Bacteroidota</taxon>
        <taxon>Bacteroidia</taxon>
        <taxon>Bacteroidales</taxon>
        <taxon>Rikenellaceae</taxon>
        <taxon>Rikenella</taxon>
    </lineage>
</organism>
<evidence type="ECO:0000256" key="4">
    <source>
        <dbReference type="SAM" id="SignalP"/>
    </source>
</evidence>
<evidence type="ECO:0000256" key="1">
    <source>
        <dbReference type="ARBA" id="ARBA00005336"/>
    </source>
</evidence>
<dbReference type="Proteomes" id="UP000255233">
    <property type="component" value="Unassembled WGS sequence"/>
</dbReference>
<dbReference type="InterPro" id="IPR050226">
    <property type="entry name" value="NagZ_Beta-hexosaminidase"/>
</dbReference>
<dbReference type="PANTHER" id="PTHR30480">
    <property type="entry name" value="BETA-HEXOSAMINIDASE-RELATED"/>
    <property type="match status" value="1"/>
</dbReference>
<dbReference type="Gene3D" id="3.20.20.300">
    <property type="entry name" value="Glycoside hydrolase, family 3, N-terminal domain"/>
    <property type="match status" value="1"/>
</dbReference>
<dbReference type="EMBL" id="UGVL01000001">
    <property type="protein sequence ID" value="SUE33603.1"/>
    <property type="molecule type" value="Genomic_DNA"/>
</dbReference>
<feature type="signal peptide" evidence="4">
    <location>
        <begin position="1"/>
        <end position="20"/>
    </location>
</feature>
<dbReference type="OrthoDB" id="1006940at2"/>
<dbReference type="GO" id="GO:0005975">
    <property type="term" value="P:carbohydrate metabolic process"/>
    <property type="evidence" value="ECO:0007669"/>
    <property type="project" value="InterPro"/>
</dbReference>
<comment type="similarity">
    <text evidence="1">Belongs to the glycosyl hydrolase 3 family.</text>
</comment>
<evidence type="ECO:0000259" key="5">
    <source>
        <dbReference type="Pfam" id="PF00933"/>
    </source>
</evidence>
<feature type="domain" description="Glycoside hydrolase family 3 N-terminal" evidence="5">
    <location>
        <begin position="32"/>
        <end position="370"/>
    </location>
</feature>
<feature type="chain" id="PRO_5016963373" evidence="4">
    <location>
        <begin position="21"/>
        <end position="386"/>
    </location>
</feature>
<keyword evidence="3" id="KW-0326">Glycosidase</keyword>
<keyword evidence="4" id="KW-0732">Signal</keyword>
<dbReference type="SUPFAM" id="SSF51445">
    <property type="entry name" value="(Trans)glycosidases"/>
    <property type="match status" value="1"/>
</dbReference>
<evidence type="ECO:0000256" key="2">
    <source>
        <dbReference type="ARBA" id="ARBA00022801"/>
    </source>
</evidence>
<dbReference type="STRING" id="880526.GCA_000427365_00633"/>
<evidence type="ECO:0000313" key="7">
    <source>
        <dbReference type="Proteomes" id="UP000255233"/>
    </source>
</evidence>
<name>A0A379MQ14_9BACT</name>
<gene>
    <name evidence="6" type="primary">ybbD</name>
    <name evidence="6" type="ORF">NCTC11190_00813</name>
</gene>
<dbReference type="GO" id="GO:0009254">
    <property type="term" value="P:peptidoglycan turnover"/>
    <property type="evidence" value="ECO:0007669"/>
    <property type="project" value="TreeGrafter"/>
</dbReference>